<evidence type="ECO:0000313" key="3">
    <source>
        <dbReference type="Proteomes" id="UP001596201"/>
    </source>
</evidence>
<evidence type="ECO:0000313" key="2">
    <source>
        <dbReference type="EMBL" id="MFC5366063.1"/>
    </source>
</evidence>
<comment type="caution">
    <text evidence="2">The sequence shown here is derived from an EMBL/GenBank/DDBJ whole genome shotgun (WGS) entry which is preliminary data.</text>
</comment>
<keyword evidence="3" id="KW-1185">Reference proteome</keyword>
<dbReference type="InterPro" id="IPR002545">
    <property type="entry name" value="CheW-lke_dom"/>
</dbReference>
<proteinExistence type="predicted"/>
<dbReference type="AlphaFoldDB" id="A0ABD5R8K6"/>
<dbReference type="Gene3D" id="2.30.30.40">
    <property type="entry name" value="SH3 Domains"/>
    <property type="match status" value="1"/>
</dbReference>
<dbReference type="PANTHER" id="PTHR22617:SF23">
    <property type="entry name" value="CHEMOTAXIS PROTEIN CHEW"/>
    <property type="match status" value="1"/>
</dbReference>
<organism evidence="2 3">
    <name type="scientific">Salinirubrum litoreum</name>
    <dbReference type="NCBI Taxonomy" id="1126234"/>
    <lineage>
        <taxon>Archaea</taxon>
        <taxon>Methanobacteriati</taxon>
        <taxon>Methanobacteriota</taxon>
        <taxon>Stenosarchaea group</taxon>
        <taxon>Halobacteria</taxon>
        <taxon>Halobacteriales</taxon>
        <taxon>Haloferacaceae</taxon>
        <taxon>Salinirubrum</taxon>
    </lineage>
</organism>
<accession>A0ABD5R8K6</accession>
<dbReference type="RefSeq" id="WP_227228574.1">
    <property type="nucleotide sequence ID" value="NZ_JAJCVJ010000001.1"/>
</dbReference>
<sequence>MEQVVVFRLGTETYAVDVDAVRSIVEDREPTRVPRAPEGVVGVIDLRGEITAVVDPTVSLDSDLAQVTPDGGDLTGSQVLVLDREDGVGLRVDEVLDVLDVPPERVETEAAMDELAGAGVSHGLVKKVIKLETAGDLEPVAWLDVETLVELSAA</sequence>
<feature type="domain" description="CheW-like" evidence="1">
    <location>
        <begin position="1"/>
        <end position="154"/>
    </location>
</feature>
<dbReference type="InterPro" id="IPR039315">
    <property type="entry name" value="CheW"/>
</dbReference>
<gene>
    <name evidence="2" type="ORF">ACFPJ5_03870</name>
</gene>
<dbReference type="InterPro" id="IPR036061">
    <property type="entry name" value="CheW-like_dom_sf"/>
</dbReference>
<reference evidence="2 3" key="1">
    <citation type="journal article" date="2019" name="Int. J. Syst. Evol. Microbiol.">
        <title>The Global Catalogue of Microorganisms (GCM) 10K type strain sequencing project: providing services to taxonomists for standard genome sequencing and annotation.</title>
        <authorList>
            <consortium name="The Broad Institute Genomics Platform"/>
            <consortium name="The Broad Institute Genome Sequencing Center for Infectious Disease"/>
            <person name="Wu L."/>
            <person name="Ma J."/>
        </authorList>
    </citation>
    <scope>NUCLEOTIDE SEQUENCE [LARGE SCALE GENOMIC DNA]</scope>
    <source>
        <strain evidence="2 3">CGMCC 1.12237</strain>
    </source>
</reference>
<name>A0ABD5R8K6_9EURY</name>
<protein>
    <submittedName>
        <fullName evidence="2">Chemotaxis protein CheW</fullName>
    </submittedName>
</protein>
<dbReference type="Gene3D" id="2.40.50.180">
    <property type="entry name" value="CheA-289, Domain 4"/>
    <property type="match status" value="1"/>
</dbReference>
<dbReference type="PANTHER" id="PTHR22617">
    <property type="entry name" value="CHEMOTAXIS SENSOR HISTIDINE KINASE-RELATED"/>
    <property type="match status" value="1"/>
</dbReference>
<dbReference type="EMBL" id="JBHSKX010000001">
    <property type="protein sequence ID" value="MFC5366063.1"/>
    <property type="molecule type" value="Genomic_DNA"/>
</dbReference>
<evidence type="ECO:0000259" key="1">
    <source>
        <dbReference type="PROSITE" id="PS50851"/>
    </source>
</evidence>
<dbReference type="PROSITE" id="PS50851">
    <property type="entry name" value="CHEW"/>
    <property type="match status" value="1"/>
</dbReference>
<dbReference type="SUPFAM" id="SSF50341">
    <property type="entry name" value="CheW-like"/>
    <property type="match status" value="1"/>
</dbReference>
<dbReference type="Pfam" id="PF01584">
    <property type="entry name" value="CheW"/>
    <property type="match status" value="1"/>
</dbReference>
<dbReference type="Proteomes" id="UP001596201">
    <property type="component" value="Unassembled WGS sequence"/>
</dbReference>
<dbReference type="SMART" id="SM00260">
    <property type="entry name" value="CheW"/>
    <property type="match status" value="1"/>
</dbReference>